<proteinExistence type="predicted"/>
<reference evidence="1 2" key="1">
    <citation type="submission" date="2022-11" db="EMBL/GenBank/DDBJ databases">
        <title>Host association and intracellularity evolved multiple times independently in the Rickettsiales.</title>
        <authorList>
            <person name="Castelli M."/>
            <person name="Nardi T."/>
            <person name="Gammuto L."/>
            <person name="Bellinzona G."/>
            <person name="Sabaneyeva E."/>
            <person name="Potekhin A."/>
            <person name="Serra V."/>
            <person name="Petroni G."/>
            <person name="Sassera D."/>
        </authorList>
    </citation>
    <scope>NUCLEOTIDE SEQUENCE [LARGE SCALE GENOMIC DNA]</scope>
    <source>
        <strain evidence="1 2">NDG2</strain>
    </source>
</reference>
<dbReference type="EMBL" id="CP110820">
    <property type="protein sequence ID" value="WPX96908.1"/>
    <property type="molecule type" value="Genomic_DNA"/>
</dbReference>
<name>A0ABZ0UL82_9RICK</name>
<keyword evidence="2" id="KW-1185">Reference proteome</keyword>
<dbReference type="Proteomes" id="UP001327219">
    <property type="component" value="Chromosome"/>
</dbReference>
<sequence>MKNFFTYVALLNLFDSKENFGNNFIPIYYGNSEVYEQYRANEGDNMRRESLYFPIIQVDEKTQYVYDLEKVFTGYDNINDKKMRLEIKEAMGILKNFIHDEEHCIFCQSYR</sequence>
<protein>
    <submittedName>
        <fullName evidence="1">Uncharacterized protein</fullName>
    </submittedName>
</protein>
<evidence type="ECO:0000313" key="2">
    <source>
        <dbReference type="Proteomes" id="UP001327219"/>
    </source>
</evidence>
<gene>
    <name evidence="1" type="ORF">Bandiella_01042</name>
</gene>
<evidence type="ECO:0000313" key="1">
    <source>
        <dbReference type="EMBL" id="WPX96908.1"/>
    </source>
</evidence>
<dbReference type="RefSeq" id="WP_323732592.1">
    <property type="nucleotide sequence ID" value="NZ_CP110820.1"/>
</dbReference>
<organism evidence="1 2">
    <name type="scientific">Candidatus Bandiella euplotis</name>
    <dbReference type="NCBI Taxonomy" id="1664265"/>
    <lineage>
        <taxon>Bacteria</taxon>
        <taxon>Pseudomonadati</taxon>
        <taxon>Pseudomonadota</taxon>
        <taxon>Alphaproteobacteria</taxon>
        <taxon>Rickettsiales</taxon>
        <taxon>Candidatus Midichloriaceae</taxon>
        <taxon>Candidatus Bandiella</taxon>
    </lineage>
</organism>
<accession>A0ABZ0UL82</accession>